<proteinExistence type="predicted"/>
<dbReference type="InParanoid" id="A0A2K1IXM7"/>
<dbReference type="EnsemblPlants" id="Pp3c19_7820V3.1">
    <property type="protein sequence ID" value="Pp3c19_7820V3.1"/>
    <property type="gene ID" value="Pp3c19_7820"/>
</dbReference>
<sequence length="138" mass="16106">MYEANSEGASQATASMSLITLLIQRHLHSNSLNYTKANHLPTISNQSHQHGKEYANFNHIPILPLEHTLLRRTWYNYPVSHYFYQQYKTILSTTKSQRPQFNSTPNLQQSQKISQQITLQRYSTMTLIRSCSAHQQRK</sequence>
<accession>A0A2K1IXM7</accession>
<dbReference type="Proteomes" id="UP000006727">
    <property type="component" value="Chromosome 19"/>
</dbReference>
<protein>
    <submittedName>
        <fullName evidence="1 2">Uncharacterized protein</fullName>
    </submittedName>
</protein>
<name>A0A2K1IXM7_PHYPA</name>
<reference evidence="2" key="3">
    <citation type="submission" date="2020-12" db="UniProtKB">
        <authorList>
            <consortium name="EnsemblPlants"/>
        </authorList>
    </citation>
    <scope>IDENTIFICATION</scope>
</reference>
<keyword evidence="3" id="KW-1185">Reference proteome</keyword>
<organism evidence="1">
    <name type="scientific">Physcomitrium patens</name>
    <name type="common">Spreading-leaved earth moss</name>
    <name type="synonym">Physcomitrella patens</name>
    <dbReference type="NCBI Taxonomy" id="3218"/>
    <lineage>
        <taxon>Eukaryota</taxon>
        <taxon>Viridiplantae</taxon>
        <taxon>Streptophyta</taxon>
        <taxon>Embryophyta</taxon>
        <taxon>Bryophyta</taxon>
        <taxon>Bryophytina</taxon>
        <taxon>Bryopsida</taxon>
        <taxon>Funariidae</taxon>
        <taxon>Funariales</taxon>
        <taxon>Funariaceae</taxon>
        <taxon>Physcomitrium</taxon>
    </lineage>
</organism>
<gene>
    <name evidence="1" type="ORF">PHYPA_023851</name>
</gene>
<dbReference type="Gramene" id="Pp3c19_7820V3.1">
    <property type="protein sequence ID" value="Pp3c19_7820V3.1"/>
    <property type="gene ID" value="Pp3c19_7820"/>
</dbReference>
<evidence type="ECO:0000313" key="2">
    <source>
        <dbReference type="EnsemblPlants" id="Pp3c19_7820V3.1"/>
    </source>
</evidence>
<reference evidence="1 3" key="2">
    <citation type="journal article" date="2018" name="Plant J.">
        <title>The Physcomitrella patens chromosome-scale assembly reveals moss genome structure and evolution.</title>
        <authorList>
            <person name="Lang D."/>
            <person name="Ullrich K.K."/>
            <person name="Murat F."/>
            <person name="Fuchs J."/>
            <person name="Jenkins J."/>
            <person name="Haas F.B."/>
            <person name="Piednoel M."/>
            <person name="Gundlach H."/>
            <person name="Van Bel M."/>
            <person name="Meyberg R."/>
            <person name="Vives C."/>
            <person name="Morata J."/>
            <person name="Symeonidi A."/>
            <person name="Hiss M."/>
            <person name="Muchero W."/>
            <person name="Kamisugi Y."/>
            <person name="Saleh O."/>
            <person name="Blanc G."/>
            <person name="Decker E.L."/>
            <person name="van Gessel N."/>
            <person name="Grimwood J."/>
            <person name="Hayes R.D."/>
            <person name="Graham S.W."/>
            <person name="Gunter L.E."/>
            <person name="McDaniel S.F."/>
            <person name="Hoernstein S.N.W."/>
            <person name="Larsson A."/>
            <person name="Li F.W."/>
            <person name="Perroud P.F."/>
            <person name="Phillips J."/>
            <person name="Ranjan P."/>
            <person name="Rokshar D.S."/>
            <person name="Rothfels C.J."/>
            <person name="Schneider L."/>
            <person name="Shu S."/>
            <person name="Stevenson D.W."/>
            <person name="Thummler F."/>
            <person name="Tillich M."/>
            <person name="Villarreal Aguilar J.C."/>
            <person name="Widiez T."/>
            <person name="Wong G.K."/>
            <person name="Wymore A."/>
            <person name="Zhang Y."/>
            <person name="Zimmer A.D."/>
            <person name="Quatrano R.S."/>
            <person name="Mayer K.F.X."/>
            <person name="Goodstein D."/>
            <person name="Casacuberta J.M."/>
            <person name="Vandepoele K."/>
            <person name="Reski R."/>
            <person name="Cuming A.C."/>
            <person name="Tuskan G.A."/>
            <person name="Maumus F."/>
            <person name="Salse J."/>
            <person name="Schmutz J."/>
            <person name="Rensing S.A."/>
        </authorList>
    </citation>
    <scope>NUCLEOTIDE SEQUENCE [LARGE SCALE GENOMIC DNA]</scope>
    <source>
        <strain evidence="2 3">cv. Gransden 2004</strain>
    </source>
</reference>
<evidence type="ECO:0000313" key="1">
    <source>
        <dbReference type="EMBL" id="PNR34035.1"/>
    </source>
</evidence>
<dbReference type="AlphaFoldDB" id="A0A2K1IXM7"/>
<evidence type="ECO:0000313" key="3">
    <source>
        <dbReference type="Proteomes" id="UP000006727"/>
    </source>
</evidence>
<dbReference type="EMBL" id="ABEU02000019">
    <property type="protein sequence ID" value="PNR34035.1"/>
    <property type="molecule type" value="Genomic_DNA"/>
</dbReference>
<reference evidence="1 3" key="1">
    <citation type="journal article" date="2008" name="Science">
        <title>The Physcomitrella genome reveals evolutionary insights into the conquest of land by plants.</title>
        <authorList>
            <person name="Rensing S."/>
            <person name="Lang D."/>
            <person name="Zimmer A."/>
            <person name="Terry A."/>
            <person name="Salamov A."/>
            <person name="Shapiro H."/>
            <person name="Nishiyama T."/>
            <person name="Perroud P.-F."/>
            <person name="Lindquist E."/>
            <person name="Kamisugi Y."/>
            <person name="Tanahashi T."/>
            <person name="Sakakibara K."/>
            <person name="Fujita T."/>
            <person name="Oishi K."/>
            <person name="Shin-I T."/>
            <person name="Kuroki Y."/>
            <person name="Toyoda A."/>
            <person name="Suzuki Y."/>
            <person name="Hashimoto A."/>
            <person name="Yamaguchi K."/>
            <person name="Sugano A."/>
            <person name="Kohara Y."/>
            <person name="Fujiyama A."/>
            <person name="Anterola A."/>
            <person name="Aoki S."/>
            <person name="Ashton N."/>
            <person name="Barbazuk W.B."/>
            <person name="Barker E."/>
            <person name="Bennetzen J."/>
            <person name="Bezanilla M."/>
            <person name="Blankenship R."/>
            <person name="Cho S.H."/>
            <person name="Dutcher S."/>
            <person name="Estelle M."/>
            <person name="Fawcett J.A."/>
            <person name="Gundlach H."/>
            <person name="Hanada K."/>
            <person name="Heyl A."/>
            <person name="Hicks K.A."/>
            <person name="Hugh J."/>
            <person name="Lohr M."/>
            <person name="Mayer K."/>
            <person name="Melkozernov A."/>
            <person name="Murata T."/>
            <person name="Nelson D."/>
            <person name="Pils B."/>
            <person name="Prigge M."/>
            <person name="Reiss B."/>
            <person name="Renner T."/>
            <person name="Rombauts S."/>
            <person name="Rushton P."/>
            <person name="Sanderfoot A."/>
            <person name="Schween G."/>
            <person name="Shiu S.-H."/>
            <person name="Stueber K."/>
            <person name="Theodoulou F.L."/>
            <person name="Tu H."/>
            <person name="Van de Peer Y."/>
            <person name="Verrier P.J."/>
            <person name="Waters E."/>
            <person name="Wood A."/>
            <person name="Yang L."/>
            <person name="Cove D."/>
            <person name="Cuming A."/>
            <person name="Hasebe M."/>
            <person name="Lucas S."/>
            <person name="Mishler D.B."/>
            <person name="Reski R."/>
            <person name="Grigoriev I."/>
            <person name="Quatrano R.S."/>
            <person name="Boore J.L."/>
        </authorList>
    </citation>
    <scope>NUCLEOTIDE SEQUENCE [LARGE SCALE GENOMIC DNA]</scope>
    <source>
        <strain evidence="2 3">cv. Gransden 2004</strain>
    </source>
</reference>